<keyword evidence="2" id="KW-1185">Reference proteome</keyword>
<protein>
    <recommendedName>
        <fullName evidence="3">DUF2188 domain-containing protein</fullName>
    </recommendedName>
</protein>
<organism evidence="1 2">
    <name type="scientific">Rhodopseudomonas rhenobacensis</name>
    <dbReference type="NCBI Taxonomy" id="87461"/>
    <lineage>
        <taxon>Bacteria</taxon>
        <taxon>Pseudomonadati</taxon>
        <taxon>Pseudomonadota</taxon>
        <taxon>Alphaproteobacteria</taxon>
        <taxon>Hyphomicrobiales</taxon>
        <taxon>Nitrobacteraceae</taxon>
        <taxon>Rhodopseudomonas</taxon>
    </lineage>
</organism>
<name>A0A7W7Z5D3_9BRAD</name>
<reference evidence="1 2" key="1">
    <citation type="submission" date="2020-08" db="EMBL/GenBank/DDBJ databases">
        <title>Genomic Encyclopedia of Type Strains, Phase IV (KMG-IV): sequencing the most valuable type-strain genomes for metagenomic binning, comparative biology and taxonomic classification.</title>
        <authorList>
            <person name="Goeker M."/>
        </authorList>
    </citation>
    <scope>NUCLEOTIDE SEQUENCE [LARGE SCALE GENOMIC DNA]</scope>
    <source>
        <strain evidence="1 2">DSM 12706</strain>
    </source>
</reference>
<evidence type="ECO:0008006" key="3">
    <source>
        <dbReference type="Google" id="ProtNLM"/>
    </source>
</evidence>
<dbReference type="RefSeq" id="WP_184258926.1">
    <property type="nucleotide sequence ID" value="NZ_JACHIH010000019.1"/>
</dbReference>
<dbReference type="EMBL" id="JACHIH010000019">
    <property type="protein sequence ID" value="MBB5048309.1"/>
    <property type="molecule type" value="Genomic_DNA"/>
</dbReference>
<dbReference type="AlphaFoldDB" id="A0A7W7Z5D3"/>
<proteinExistence type="predicted"/>
<comment type="caution">
    <text evidence="1">The sequence shown here is derived from an EMBL/GenBank/DDBJ whole genome shotgun (WGS) entry which is preliminary data.</text>
</comment>
<gene>
    <name evidence="1" type="ORF">HNR60_003072</name>
</gene>
<evidence type="ECO:0000313" key="1">
    <source>
        <dbReference type="EMBL" id="MBB5048309.1"/>
    </source>
</evidence>
<dbReference type="Proteomes" id="UP000542353">
    <property type="component" value="Unassembled WGS sequence"/>
</dbReference>
<accession>A0A7W7Z5D3</accession>
<evidence type="ECO:0000313" key="2">
    <source>
        <dbReference type="Proteomes" id="UP000542353"/>
    </source>
</evidence>
<sequence>MGKAYYDIVGQEKHWAVLHDGEPEGDYASKEAAFEAACVAASNAIKFGHDVRVTVPGREEAGGSALGVASN</sequence>